<dbReference type="EMBL" id="CP093379">
    <property type="protein sequence ID" value="UNM97056.1"/>
    <property type="molecule type" value="Genomic_DNA"/>
</dbReference>
<evidence type="ECO:0000313" key="7">
    <source>
        <dbReference type="EMBL" id="UNM97056.1"/>
    </source>
</evidence>
<feature type="transmembrane region" description="Helical" evidence="5">
    <location>
        <begin position="32"/>
        <end position="52"/>
    </location>
</feature>
<evidence type="ECO:0000256" key="5">
    <source>
        <dbReference type="SAM" id="Phobius"/>
    </source>
</evidence>
<gene>
    <name evidence="7" type="ORF">MMG00_04170</name>
</gene>
<organism evidence="7 8">
    <name type="scientific">Ignatzschineria rhizosphaerae</name>
    <dbReference type="NCBI Taxonomy" id="2923279"/>
    <lineage>
        <taxon>Bacteria</taxon>
        <taxon>Pseudomonadati</taxon>
        <taxon>Pseudomonadota</taxon>
        <taxon>Gammaproteobacteria</taxon>
        <taxon>Cardiobacteriales</taxon>
        <taxon>Ignatzschineriaceae</taxon>
        <taxon>Ignatzschineria</taxon>
    </lineage>
</organism>
<feature type="domain" description="Major facilitator superfamily (MFS) profile" evidence="6">
    <location>
        <begin position="30"/>
        <end position="479"/>
    </location>
</feature>
<feature type="transmembrane region" description="Helical" evidence="5">
    <location>
        <begin position="212"/>
        <end position="234"/>
    </location>
</feature>
<name>A0ABY3X5L1_9GAMM</name>
<feature type="transmembrane region" description="Helical" evidence="5">
    <location>
        <begin position="240"/>
        <end position="261"/>
    </location>
</feature>
<feature type="transmembrane region" description="Helical" evidence="5">
    <location>
        <begin position="344"/>
        <end position="363"/>
    </location>
</feature>
<feature type="transmembrane region" description="Helical" evidence="5">
    <location>
        <begin position="375"/>
        <end position="401"/>
    </location>
</feature>
<proteinExistence type="predicted"/>
<dbReference type="RefSeq" id="WP_242151826.1">
    <property type="nucleotide sequence ID" value="NZ_CP093379.1"/>
</dbReference>
<dbReference type="Proteomes" id="UP000829542">
    <property type="component" value="Chromosome"/>
</dbReference>
<dbReference type="PROSITE" id="PS50850">
    <property type="entry name" value="MFS"/>
    <property type="match status" value="1"/>
</dbReference>
<dbReference type="Gene3D" id="1.20.1720.10">
    <property type="entry name" value="Multidrug resistance protein D"/>
    <property type="match status" value="1"/>
</dbReference>
<feature type="transmembrane region" description="Helical" evidence="5">
    <location>
        <begin position="421"/>
        <end position="443"/>
    </location>
</feature>
<feature type="transmembrane region" description="Helical" evidence="5">
    <location>
        <begin position="95"/>
        <end position="118"/>
    </location>
</feature>
<evidence type="ECO:0000256" key="2">
    <source>
        <dbReference type="ARBA" id="ARBA00022692"/>
    </source>
</evidence>
<evidence type="ECO:0000256" key="4">
    <source>
        <dbReference type="ARBA" id="ARBA00023136"/>
    </source>
</evidence>
<keyword evidence="8" id="KW-1185">Reference proteome</keyword>
<dbReference type="PANTHER" id="PTHR23501">
    <property type="entry name" value="MAJOR FACILITATOR SUPERFAMILY"/>
    <property type="match status" value="1"/>
</dbReference>
<evidence type="ECO:0000259" key="6">
    <source>
        <dbReference type="PROSITE" id="PS50850"/>
    </source>
</evidence>
<dbReference type="InterPro" id="IPR011701">
    <property type="entry name" value="MFS"/>
</dbReference>
<keyword evidence="2 5" id="KW-0812">Transmembrane</keyword>
<comment type="subcellular location">
    <subcellularLocation>
        <location evidence="1">Membrane</location>
        <topology evidence="1">Multi-pass membrane protein</topology>
    </subcellularLocation>
</comment>
<evidence type="ECO:0000313" key="8">
    <source>
        <dbReference type="Proteomes" id="UP000829542"/>
    </source>
</evidence>
<keyword evidence="4 5" id="KW-0472">Membrane</keyword>
<feature type="transmembrane region" description="Helical" evidence="5">
    <location>
        <begin position="285"/>
        <end position="308"/>
    </location>
</feature>
<feature type="transmembrane region" description="Helical" evidence="5">
    <location>
        <begin position="314"/>
        <end position="332"/>
    </location>
</feature>
<dbReference type="PANTHER" id="PTHR23501:SF154">
    <property type="entry name" value="MULTIDRUG-EFFLUX TRANSPORTER RV1634-RELATED"/>
    <property type="match status" value="1"/>
</dbReference>
<dbReference type="Pfam" id="PF07690">
    <property type="entry name" value="MFS_1"/>
    <property type="match status" value="1"/>
</dbReference>
<feature type="transmembrane region" description="Helical" evidence="5">
    <location>
        <begin position="153"/>
        <end position="177"/>
    </location>
</feature>
<dbReference type="SUPFAM" id="SSF103473">
    <property type="entry name" value="MFS general substrate transporter"/>
    <property type="match status" value="1"/>
</dbReference>
<evidence type="ECO:0000256" key="3">
    <source>
        <dbReference type="ARBA" id="ARBA00022989"/>
    </source>
</evidence>
<accession>A0ABY3X5L1</accession>
<dbReference type="Gene3D" id="1.20.1250.20">
    <property type="entry name" value="MFS general substrate transporter like domains"/>
    <property type="match status" value="1"/>
</dbReference>
<dbReference type="InterPro" id="IPR036259">
    <property type="entry name" value="MFS_trans_sf"/>
</dbReference>
<feature type="transmembrane region" description="Helical" evidence="5">
    <location>
        <begin position="183"/>
        <end position="200"/>
    </location>
</feature>
<feature type="transmembrane region" description="Helical" evidence="5">
    <location>
        <begin position="455"/>
        <end position="475"/>
    </location>
</feature>
<evidence type="ECO:0000256" key="1">
    <source>
        <dbReference type="ARBA" id="ARBA00004141"/>
    </source>
</evidence>
<dbReference type="InterPro" id="IPR020846">
    <property type="entry name" value="MFS_dom"/>
</dbReference>
<reference evidence="7 8" key="1">
    <citation type="submission" date="2022-03" db="EMBL/GenBank/DDBJ databases">
        <title>Ignatzschineria rhizosphaerae HR5S32.</title>
        <authorList>
            <person name="Sun J.Q."/>
            <person name="Feng J.Y."/>
        </authorList>
    </citation>
    <scope>NUCLEOTIDE SEQUENCE [LARGE SCALE GENOMIC DNA]</scope>
    <source>
        <strain evidence="7 8">HR5S32</strain>
    </source>
</reference>
<feature type="transmembrane region" description="Helical" evidence="5">
    <location>
        <begin position="64"/>
        <end position="83"/>
    </location>
</feature>
<keyword evidence="3 5" id="KW-1133">Transmembrane helix</keyword>
<sequence length="482" mass="52033">MSSKQTPLQTPAMIQKASWGALFQNGNALRSFTLVGGVILYAINMYIVTTILPNIVNDIGGLNYFSWNTTLFIVSSIIGSALTSKAVAILGARSAYLFALIIFLIGSIWCAMAFSMWFLLIGRVLQGLGGGMLFALGYILIRIVFEPYLWTRATALVSGMWGIATLLGPAIGGIFAQSGHWRWAFWSLIPFIIILALVVIRKISGKSAQEEVTNPPIPFLALILLVLSVTLISLSSLKDTLLWTGGFLSLGILFLILMIMIDKSAKNRLLPTGAYSLRSTLGKTYLAIILLMFGMTTEIFVPYFLQIIHHIKPLSAGYITAIMAAGWTLSSLPSSAQIGKSRQLLMRLSPIIITLSLATLALTMSLDSDVSRLLIGIYILALLGIGFGIGLVWPHLLNLVFISAPKGEEAITSSSVTTVQLYATALAAALVGLVANQAGMVTIGGIEGAKQASNWLFMIFTLAPIFAAIFIYQIVKLPAFKE</sequence>
<protein>
    <submittedName>
        <fullName evidence="7">MFS transporter</fullName>
    </submittedName>
</protein>
<feature type="transmembrane region" description="Helical" evidence="5">
    <location>
        <begin position="124"/>
        <end position="141"/>
    </location>
</feature>